<keyword evidence="11" id="KW-0677">Repeat</keyword>
<keyword evidence="13" id="KW-0378">Hydrolase</keyword>
<dbReference type="GO" id="GO:0070877">
    <property type="term" value="C:microprocessor complex"/>
    <property type="evidence" value="ECO:0007669"/>
    <property type="project" value="TreeGrafter"/>
</dbReference>
<evidence type="ECO:0000256" key="6">
    <source>
        <dbReference type="ARBA" id="ARBA00012177"/>
    </source>
</evidence>
<dbReference type="CTD" id="29102"/>
<keyword evidence="14" id="KW-0460">Magnesium</keyword>
<dbReference type="InterPro" id="IPR036389">
    <property type="entry name" value="RNase_III_sf"/>
</dbReference>
<dbReference type="SUPFAM" id="SSF69065">
    <property type="entry name" value="RNase III domain-like"/>
    <property type="match status" value="2"/>
</dbReference>
<protein>
    <recommendedName>
        <fullName evidence="7">Ribonuclease 3</fullName>
        <ecNumber evidence="6">3.1.26.3</ecNumber>
    </recommendedName>
    <alternativeName>
        <fullName evidence="19">Ribonuclease III</fullName>
    </alternativeName>
    <alternativeName>
        <fullName evidence="21 22">protein Drosha</fullName>
    </alternativeName>
</protein>
<feature type="region of interest" description="Disordered" evidence="24">
    <location>
        <begin position="118"/>
        <end position="198"/>
    </location>
</feature>
<dbReference type="SMART" id="SM00358">
    <property type="entry name" value="DSRM"/>
    <property type="match status" value="1"/>
</dbReference>
<keyword evidence="18" id="KW-0539">Nucleus</keyword>
<keyword evidence="8" id="KW-0690">Ribosome biogenesis</keyword>
<dbReference type="CDD" id="cd19877">
    <property type="entry name" value="DSRM_RNAse_III_meta_like"/>
    <property type="match status" value="1"/>
</dbReference>
<dbReference type="GO" id="GO:0031054">
    <property type="term" value="P:pre-miRNA processing"/>
    <property type="evidence" value="ECO:0007669"/>
    <property type="project" value="InterPro"/>
</dbReference>
<dbReference type="PROSITE" id="PS00517">
    <property type="entry name" value="RNASE_3_1"/>
    <property type="match status" value="1"/>
</dbReference>
<comment type="subcellular location">
    <subcellularLocation>
        <location evidence="4">Nucleus</location>
    </subcellularLocation>
</comment>
<evidence type="ECO:0000313" key="27">
    <source>
        <dbReference type="RefSeq" id="XP_013172751.1"/>
    </source>
</evidence>
<dbReference type="InterPro" id="IPR058938">
    <property type="entry name" value="Helical_CED_Drosha"/>
</dbReference>
<feature type="domain" description="RNase III" evidence="26">
    <location>
        <begin position="970"/>
        <end position="1094"/>
    </location>
</feature>
<dbReference type="Pfam" id="PF14622">
    <property type="entry name" value="Ribonucleas_3_3"/>
    <property type="match status" value="1"/>
</dbReference>
<keyword evidence="17" id="KW-0464">Manganese</keyword>
<feature type="compositionally biased region" description="Basic and acidic residues" evidence="24">
    <location>
        <begin position="148"/>
        <end position="185"/>
    </location>
</feature>
<feature type="domain" description="DRBM" evidence="25">
    <location>
        <begin position="1121"/>
        <end position="1196"/>
    </location>
</feature>
<keyword evidence="15 23" id="KW-0694">RNA-binding</keyword>
<keyword evidence="16" id="KW-0221">Differentiation</keyword>
<evidence type="ECO:0000256" key="18">
    <source>
        <dbReference type="ARBA" id="ARBA00023242"/>
    </source>
</evidence>
<dbReference type="InterPro" id="IPR000999">
    <property type="entry name" value="RNase_III_dom"/>
</dbReference>
<evidence type="ECO:0000259" key="26">
    <source>
        <dbReference type="PROSITE" id="PS50142"/>
    </source>
</evidence>
<keyword evidence="9" id="KW-0540">Nuclease</keyword>
<evidence type="ECO:0000256" key="23">
    <source>
        <dbReference type="PROSITE-ProRule" id="PRU00266"/>
    </source>
</evidence>
<feature type="region of interest" description="Disordered" evidence="24">
    <location>
        <begin position="369"/>
        <end position="409"/>
    </location>
</feature>
<dbReference type="PANTHER" id="PTHR11207:SF0">
    <property type="entry name" value="RIBONUCLEASE 3"/>
    <property type="match status" value="1"/>
</dbReference>
<dbReference type="PROSITE" id="PS50142">
    <property type="entry name" value="RNASE_3_2"/>
    <property type="match status" value="2"/>
</dbReference>
<evidence type="ECO:0000256" key="12">
    <source>
        <dbReference type="ARBA" id="ARBA00022759"/>
    </source>
</evidence>
<evidence type="ECO:0000256" key="7">
    <source>
        <dbReference type="ARBA" id="ARBA00017706"/>
    </source>
</evidence>
<evidence type="ECO:0000256" key="16">
    <source>
        <dbReference type="ARBA" id="ARBA00023156"/>
    </source>
</evidence>
<dbReference type="Gene3D" id="3.30.160.20">
    <property type="match status" value="1"/>
</dbReference>
<keyword evidence="10" id="KW-0479">Metal-binding</keyword>
<dbReference type="GO" id="GO:0006364">
    <property type="term" value="P:rRNA processing"/>
    <property type="evidence" value="ECO:0007669"/>
    <property type="project" value="InterPro"/>
</dbReference>
<evidence type="ECO:0000256" key="19">
    <source>
        <dbReference type="ARBA" id="ARBA00032486"/>
    </source>
</evidence>
<feature type="compositionally biased region" description="Acidic residues" evidence="24">
    <location>
        <begin position="400"/>
        <end position="409"/>
    </location>
</feature>
<dbReference type="Proteomes" id="UP000694872">
    <property type="component" value="Unplaced"/>
</dbReference>
<dbReference type="Pfam" id="PF26050">
    <property type="entry name" value="Helical_CED_Drosha"/>
    <property type="match status" value="1"/>
</dbReference>
<evidence type="ECO:0000256" key="9">
    <source>
        <dbReference type="ARBA" id="ARBA00022722"/>
    </source>
</evidence>
<evidence type="ECO:0000256" key="24">
    <source>
        <dbReference type="SAM" id="MobiDB-lite"/>
    </source>
</evidence>
<gene>
    <name evidence="27" type="primary">LOC106121585</name>
</gene>
<dbReference type="SUPFAM" id="SSF54768">
    <property type="entry name" value="dsRNA-binding domain-like"/>
    <property type="match status" value="1"/>
</dbReference>
<evidence type="ECO:0000256" key="13">
    <source>
        <dbReference type="ARBA" id="ARBA00022801"/>
    </source>
</evidence>
<evidence type="ECO:0000256" key="2">
    <source>
        <dbReference type="ARBA" id="ARBA00001936"/>
    </source>
</evidence>
<dbReference type="PANTHER" id="PTHR11207">
    <property type="entry name" value="RIBONUCLEASE III"/>
    <property type="match status" value="1"/>
</dbReference>
<evidence type="ECO:0000256" key="11">
    <source>
        <dbReference type="ARBA" id="ARBA00022737"/>
    </source>
</evidence>
<dbReference type="CDD" id="cd00593">
    <property type="entry name" value="RIBOc"/>
    <property type="match status" value="2"/>
</dbReference>
<dbReference type="EC" id="3.1.26.3" evidence="6"/>
<name>A0AAJ6ZHX1_PAPXU</name>
<keyword evidence="12" id="KW-0255">Endonuclease</keyword>
<dbReference type="FunFam" id="3.30.160.20:FF:000012">
    <property type="entry name" value="Drosha ribonuclease III"/>
    <property type="match status" value="1"/>
</dbReference>
<dbReference type="GO" id="GO:0007506">
    <property type="term" value="P:gonadal mesoderm development"/>
    <property type="evidence" value="ECO:0007669"/>
    <property type="project" value="UniProtKB-KW"/>
</dbReference>
<dbReference type="Pfam" id="PF00636">
    <property type="entry name" value="Ribonuclease_3"/>
    <property type="match status" value="1"/>
</dbReference>
<comment type="similarity">
    <text evidence="5">Belongs to the ribonuclease III family.</text>
</comment>
<dbReference type="InterPro" id="IPR011907">
    <property type="entry name" value="RNase_III"/>
</dbReference>
<dbReference type="Gene3D" id="1.10.1520.10">
    <property type="entry name" value="Ribonuclease III domain"/>
    <property type="match status" value="2"/>
</dbReference>
<dbReference type="InterPro" id="IPR014720">
    <property type="entry name" value="dsRBD_dom"/>
</dbReference>
<dbReference type="GO" id="GO:0046872">
    <property type="term" value="F:metal ion binding"/>
    <property type="evidence" value="ECO:0007669"/>
    <property type="project" value="UniProtKB-KW"/>
</dbReference>
<evidence type="ECO:0000256" key="3">
    <source>
        <dbReference type="ARBA" id="ARBA00001946"/>
    </source>
</evidence>
<evidence type="ECO:0000256" key="17">
    <source>
        <dbReference type="ARBA" id="ARBA00023211"/>
    </source>
</evidence>
<feature type="compositionally biased region" description="Polar residues" evidence="24">
    <location>
        <begin position="118"/>
        <end position="133"/>
    </location>
</feature>
<dbReference type="GO" id="GO:0004525">
    <property type="term" value="F:ribonuclease III activity"/>
    <property type="evidence" value="ECO:0007669"/>
    <property type="project" value="UniProtKB-EC"/>
</dbReference>
<dbReference type="KEGG" id="pxu:106121585"/>
<feature type="region of interest" description="Disordered" evidence="24">
    <location>
        <begin position="1246"/>
        <end position="1288"/>
    </location>
</feature>
<evidence type="ECO:0000256" key="20">
    <source>
        <dbReference type="ARBA" id="ARBA00060285"/>
    </source>
</evidence>
<evidence type="ECO:0000256" key="5">
    <source>
        <dbReference type="ARBA" id="ARBA00010183"/>
    </source>
</evidence>
<evidence type="ECO:0000256" key="15">
    <source>
        <dbReference type="ARBA" id="ARBA00022884"/>
    </source>
</evidence>
<evidence type="ECO:0000256" key="4">
    <source>
        <dbReference type="ARBA" id="ARBA00004123"/>
    </source>
</evidence>
<sequence length="1324" mass="153813">MSIPPLNYTIPPPSLNVPPPVSSPVVPVVSPVPPPQYYNHLPPYEANISQNVQHYLNMPSGLPPLNVPPPVPYGPSTEVSVSFPVPTNPSSYSYRQPGYGSHDRSAYSKYKTETIVRSSNDYDSAERQSGSSKDLSKEIPPSSRSRYSRHESSYERERCYERERKRDRDHSSERRKDREYKEAKYREHRRSRSPSRYYDRYRDRERYIDRERDRRHDYKRSHSPYHRDYRSHSRSIDSRDSRRDRRSPSRHSERSSRRESHSHSRARERSPSYYRESIPKRPLTDREKILEDYRKNYCETSGEFIRKMEQWSREHHSDEEETSKMWYRSSPAELYYKPTPDGVGVMQTSKLEKRCSTFFKELIERGRKARPEVDELPPLRPSRGKACKHRMDDKSSSSSDSDECMDEDGLQGYSDRIMMELQRKQSHPRRLHPEMWFNNTGEMNGGPLCRCSARARRYGMRHGVYAGEEAYPKCRPTESNIDKLYHYRITVSPPTNFLIKAPTIIAHDEHEFLFSGFSMFSHYKLSKLPTCKVIRFNIEYTILYVEEPAPQNFSIQELDLFEEYLFYELLELVDLDLGKATETTCSQFHFMPRFVRYLPEGGCEVLSMCEVLKYLIDESGLLIPPDTLEEVHSMDHYKWQKFVDRIKGMIVTYPGKKPCSVRVDQLDRSPPVSKEMKDPSAIKKFYPEIVHFGIRPPQLSYAGNPEYQKAWRYYVKYRHLIANMAKPSYKERQKLATKEAKLQEMRTQTKMKRDVTVAISSEGFHTTGLMCDVVQHAMLIPVLVRHLRFHKSLDSLEKKIGYVFKKRLLLQTAFTHPSYRENFGTNPDHARNSLTNCGIRQPEYGDRRIHYTRKKGIVTLINIMSRFGKRSETESEIKHNERLEFLGDAVVEFLSSIHLFRMFPGLAEGGLATYRASIVQNQHLAQLAKNIELEQYMLYAHGSDLCHPLQEQEPLGDRKYIKDFEFLQKLTEFEASIGVQFKHIRLLARAFTDRSVGFTHLTLGSNQRLEFLGDTVLQLVVSDRLYRHFPDHHEGHLSLLRSSLVNKRTQAMVCDDLNMSAYAIYNNPKAKPTTKKHKADLLEAFLGALYIDKNLEYCQAFCNACLFPRLQEFILNQDWNDPKSKLQQCCLTLRSMEGGEPDIPLYKVIECLGPTNTRVYSVGVYFRGARLAAARGHSIQEAEMNAAELALNSAHELFPQLDHQKRVIAKSVKKKKNKRKKVCAGPSTSDGVGYDLEKVPRAYRLDQRTESSDSSAPEVSDNEVADRSGDDSGLVSDPDSDEDIQNLQVSSLLTEMEKTKEDFIKTNKYEQLKEKCKKSDTDDD</sequence>
<evidence type="ECO:0000256" key="10">
    <source>
        <dbReference type="ARBA" id="ARBA00022723"/>
    </source>
</evidence>
<comment type="catalytic activity">
    <reaction evidence="1">
        <text>Endonucleolytic cleavage to 5'-phosphomonoester.</text>
        <dbReference type="EC" id="3.1.26.3"/>
    </reaction>
</comment>
<feature type="domain" description="RNase III" evidence="26">
    <location>
        <begin position="793"/>
        <end position="957"/>
    </location>
</feature>
<evidence type="ECO:0000256" key="8">
    <source>
        <dbReference type="ARBA" id="ARBA00022517"/>
    </source>
</evidence>
<dbReference type="Pfam" id="PF00035">
    <property type="entry name" value="dsrm"/>
    <property type="match status" value="1"/>
</dbReference>
<evidence type="ECO:0000256" key="1">
    <source>
        <dbReference type="ARBA" id="ARBA00000109"/>
    </source>
</evidence>
<dbReference type="GeneID" id="106121585"/>
<comment type="cofactor">
    <cofactor evidence="2">
        <name>Mn(2+)</name>
        <dbReference type="ChEBI" id="CHEBI:29035"/>
    </cofactor>
</comment>
<dbReference type="SMART" id="SM00535">
    <property type="entry name" value="RIBOc"/>
    <property type="match status" value="2"/>
</dbReference>
<evidence type="ECO:0000256" key="21">
    <source>
        <dbReference type="ARBA" id="ARBA00078955"/>
    </source>
</evidence>
<dbReference type="FunFam" id="1.10.1520.10:FF:000002">
    <property type="entry name" value="Drosha ribonuclease III"/>
    <property type="match status" value="1"/>
</dbReference>
<organism evidence="27">
    <name type="scientific">Papilio xuthus</name>
    <name type="common">Asian swallowtail butterfly</name>
    <dbReference type="NCBI Taxonomy" id="66420"/>
    <lineage>
        <taxon>Eukaryota</taxon>
        <taxon>Metazoa</taxon>
        <taxon>Ecdysozoa</taxon>
        <taxon>Arthropoda</taxon>
        <taxon>Hexapoda</taxon>
        <taxon>Insecta</taxon>
        <taxon>Pterygota</taxon>
        <taxon>Neoptera</taxon>
        <taxon>Endopterygota</taxon>
        <taxon>Lepidoptera</taxon>
        <taxon>Glossata</taxon>
        <taxon>Ditrysia</taxon>
        <taxon>Papilionoidea</taxon>
        <taxon>Papilionidae</taxon>
        <taxon>Papilioninae</taxon>
        <taxon>Papilio</taxon>
    </lineage>
</organism>
<comment type="cofactor">
    <cofactor evidence="3">
        <name>Mg(2+)</name>
        <dbReference type="ChEBI" id="CHEBI:18420"/>
    </cofactor>
</comment>
<comment type="function">
    <text evidence="20">Executes the initial step of microRNA (miRNA) processing in the nucleus, that is the cleavage of pri-miRNA to release pre-miRNA. Involved in pre-rRNA processing. Cleaves double-strand RNA and does not cleave single-strand RNA. Involved in fertility. Required for the function or synthesis of the let-7 miRNA.</text>
</comment>
<proteinExistence type="inferred from homology"/>
<dbReference type="GO" id="GO:0031053">
    <property type="term" value="P:primary miRNA processing"/>
    <property type="evidence" value="ECO:0007669"/>
    <property type="project" value="TreeGrafter"/>
</dbReference>
<dbReference type="PROSITE" id="PS50137">
    <property type="entry name" value="DS_RBD"/>
    <property type="match status" value="1"/>
</dbReference>
<evidence type="ECO:0000256" key="22">
    <source>
        <dbReference type="ARBA" id="ARBA00083702"/>
    </source>
</evidence>
<evidence type="ECO:0000256" key="14">
    <source>
        <dbReference type="ARBA" id="ARBA00022842"/>
    </source>
</evidence>
<feature type="region of interest" description="Disordered" evidence="24">
    <location>
        <begin position="212"/>
        <end position="280"/>
    </location>
</feature>
<feature type="compositionally biased region" description="Basic and acidic residues" evidence="24">
    <location>
        <begin position="225"/>
        <end position="270"/>
    </location>
</feature>
<dbReference type="InterPro" id="IPR044442">
    <property type="entry name" value="RNAse_III_DSRM__animal"/>
</dbReference>
<accession>A0AAJ6ZHX1</accession>
<evidence type="ECO:0000259" key="25">
    <source>
        <dbReference type="PROSITE" id="PS50137"/>
    </source>
</evidence>
<reference evidence="27" key="1">
    <citation type="submission" date="2025-08" db="UniProtKB">
        <authorList>
            <consortium name="RefSeq"/>
        </authorList>
    </citation>
    <scope>IDENTIFICATION</scope>
</reference>
<dbReference type="HAMAP" id="MF_00104">
    <property type="entry name" value="RNase_III"/>
    <property type="match status" value="1"/>
</dbReference>
<keyword evidence="16" id="KW-0334">Gonadal differentiation</keyword>
<dbReference type="GO" id="GO:0003723">
    <property type="term" value="F:RNA binding"/>
    <property type="evidence" value="ECO:0007669"/>
    <property type="project" value="UniProtKB-UniRule"/>
</dbReference>
<dbReference type="RefSeq" id="XP_013172751.1">
    <property type="nucleotide sequence ID" value="XM_013317297.1"/>
</dbReference>